<keyword evidence="1" id="KW-0808">Transferase</keyword>
<dbReference type="InterPro" id="IPR015943">
    <property type="entry name" value="WD40/YVTN_repeat-like_dom_sf"/>
</dbReference>
<proteinExistence type="predicted"/>
<dbReference type="GO" id="GO:0016603">
    <property type="term" value="F:glutaminyl-peptide cyclotransferase activity"/>
    <property type="evidence" value="ECO:0007669"/>
    <property type="project" value="InterPro"/>
</dbReference>
<dbReference type="Pfam" id="PF05096">
    <property type="entry name" value="Glu_cyclase_2"/>
    <property type="match status" value="1"/>
</dbReference>
<reference evidence="2" key="1">
    <citation type="submission" date="2016-10" db="EMBL/GenBank/DDBJ databases">
        <authorList>
            <person name="Varghese N."/>
            <person name="Submissions S."/>
        </authorList>
    </citation>
    <scope>NUCLEOTIDE SEQUENCE [LARGE SCALE GENOMIC DNA]</scope>
    <source>
        <strain evidence="2">DSM 28881</strain>
    </source>
</reference>
<dbReference type="EMBL" id="FORM01000006">
    <property type="protein sequence ID" value="SFJ33365.1"/>
    <property type="molecule type" value="Genomic_DNA"/>
</dbReference>
<keyword evidence="2" id="KW-1185">Reference proteome</keyword>
<dbReference type="RefSeq" id="WP_090840434.1">
    <property type="nucleotide sequence ID" value="NZ_FORM01000006.1"/>
</dbReference>
<dbReference type="SUPFAM" id="SSF50969">
    <property type="entry name" value="YVTN repeat-like/Quinoprotein amine dehydrogenase"/>
    <property type="match status" value="1"/>
</dbReference>
<accession>A0A1I3QI26</accession>
<gene>
    <name evidence="1" type="ORF">SAMN05443431_106147</name>
</gene>
<name>A0A1I3QI26_9FLAO</name>
<dbReference type="InterPro" id="IPR007788">
    <property type="entry name" value="QCT"/>
</dbReference>
<dbReference type="PANTHER" id="PTHR31270:SF1">
    <property type="entry name" value="GLUTAMINYL-PEPTIDE CYCLOTRANSFERASE"/>
    <property type="match status" value="1"/>
</dbReference>
<dbReference type="PANTHER" id="PTHR31270">
    <property type="entry name" value="GLUTAMINYL-PEPTIDE CYCLOTRANSFERASE"/>
    <property type="match status" value="1"/>
</dbReference>
<organism evidence="1 2">
    <name type="scientific">Olleya namhaensis</name>
    <dbReference type="NCBI Taxonomy" id="1144750"/>
    <lineage>
        <taxon>Bacteria</taxon>
        <taxon>Pseudomonadati</taxon>
        <taxon>Bacteroidota</taxon>
        <taxon>Flavobacteriia</taxon>
        <taxon>Flavobacteriales</taxon>
        <taxon>Flavobacteriaceae</taxon>
    </lineage>
</organism>
<protein>
    <submittedName>
        <fullName evidence="1">Glutamine cyclotransferase</fullName>
    </submittedName>
</protein>
<dbReference type="Gene3D" id="2.130.10.10">
    <property type="entry name" value="YVTN repeat-like/Quinoprotein amine dehydrogenase"/>
    <property type="match status" value="1"/>
</dbReference>
<evidence type="ECO:0000313" key="2">
    <source>
        <dbReference type="Proteomes" id="UP000199559"/>
    </source>
</evidence>
<dbReference type="AlphaFoldDB" id="A0A1I3QI26"/>
<evidence type="ECO:0000313" key="1">
    <source>
        <dbReference type="EMBL" id="SFJ33365.1"/>
    </source>
</evidence>
<dbReference type="InterPro" id="IPR011044">
    <property type="entry name" value="Quino_amine_DH_bsu"/>
</dbReference>
<dbReference type="STRING" id="1144750.SAMN05443431_106147"/>
<dbReference type="PROSITE" id="PS51257">
    <property type="entry name" value="PROKAR_LIPOPROTEIN"/>
    <property type="match status" value="1"/>
</dbReference>
<dbReference type="Proteomes" id="UP000199559">
    <property type="component" value="Unassembled WGS sequence"/>
</dbReference>
<sequence>MKAFKYLTIIFLATTLFSCGDNVEAQKKSFSMTTNAQNGTISIDKTLEVALKNPKNIQISSVSYQLDGKNIEAKQTLSDFKLGEHTLKATINFDGETTEIKKTIALLSAVAPKFLSIEVINTFPHDNTSFTQGLEFNNGVLFESTGQRGESKIRKIDYKTGDVITETAIPDAFFGEGITVLNNTVYHLTWQGQKGFTYDATTLEKKSSFNYGQSKEGWGFANDGTKLYKSDGTSLIWSLNPDTLIEEDHIQVCTTKGKIGRLNEIEFANNKLYANIWEKNGIAIINPKNGAVEAVIDCTILTKQIPNFSINENCLNGIAYNPETQTFFLTGKRWDKLFEVKILEN</sequence>